<dbReference type="SUPFAM" id="SSF141571">
    <property type="entry name" value="Pentapeptide repeat-like"/>
    <property type="match status" value="1"/>
</dbReference>
<reference evidence="3" key="1">
    <citation type="journal article" date="2019" name="Int. J. Syst. Evol. Microbiol.">
        <title>The Global Catalogue of Microorganisms (GCM) 10K type strain sequencing project: providing services to taxonomists for standard genome sequencing and annotation.</title>
        <authorList>
            <consortium name="The Broad Institute Genomics Platform"/>
            <consortium name="The Broad Institute Genome Sequencing Center for Infectious Disease"/>
            <person name="Wu L."/>
            <person name="Ma J."/>
        </authorList>
    </citation>
    <scope>NUCLEOTIDE SEQUENCE [LARGE SCALE GENOMIC DNA]</scope>
    <source>
        <strain evidence="3">CCM 8653</strain>
    </source>
</reference>
<dbReference type="Gene3D" id="2.160.20.80">
    <property type="entry name" value="E3 ubiquitin-protein ligase SopA"/>
    <property type="match status" value="1"/>
</dbReference>
<keyword evidence="3" id="KW-1185">Reference proteome</keyword>
<organism evidence="2 3">
    <name type="scientific">Isoptericola cucumis</name>
    <dbReference type="NCBI Taxonomy" id="1776856"/>
    <lineage>
        <taxon>Bacteria</taxon>
        <taxon>Bacillati</taxon>
        <taxon>Actinomycetota</taxon>
        <taxon>Actinomycetes</taxon>
        <taxon>Micrococcales</taxon>
        <taxon>Promicromonosporaceae</taxon>
        <taxon>Isoptericola</taxon>
    </lineage>
</organism>
<protein>
    <recommendedName>
        <fullName evidence="1">DinB-like domain-containing protein</fullName>
    </recommendedName>
</protein>
<dbReference type="InterPro" id="IPR024775">
    <property type="entry name" value="DinB-like"/>
</dbReference>
<gene>
    <name evidence="2" type="ORF">GCM10007368_20630</name>
</gene>
<feature type="domain" description="DinB-like" evidence="1">
    <location>
        <begin position="112"/>
        <end position="256"/>
    </location>
</feature>
<dbReference type="InterPro" id="IPR001646">
    <property type="entry name" value="5peptide_repeat"/>
</dbReference>
<dbReference type="Pfam" id="PF12867">
    <property type="entry name" value="DinB_2"/>
    <property type="match status" value="1"/>
</dbReference>
<comment type="caution">
    <text evidence="2">The sequence shown here is derived from an EMBL/GenBank/DDBJ whole genome shotgun (WGS) entry which is preliminary data.</text>
</comment>
<accession>A0ABQ2B7P0</accession>
<dbReference type="Pfam" id="PF00805">
    <property type="entry name" value="Pentapeptide"/>
    <property type="match status" value="1"/>
</dbReference>
<evidence type="ECO:0000313" key="3">
    <source>
        <dbReference type="Proteomes" id="UP000632535"/>
    </source>
</evidence>
<dbReference type="EMBL" id="BMDG01000006">
    <property type="protein sequence ID" value="GGI08331.1"/>
    <property type="molecule type" value="Genomic_DNA"/>
</dbReference>
<dbReference type="Proteomes" id="UP000632535">
    <property type="component" value="Unassembled WGS sequence"/>
</dbReference>
<evidence type="ECO:0000313" key="2">
    <source>
        <dbReference type="EMBL" id="GGI08331.1"/>
    </source>
</evidence>
<name>A0ABQ2B7P0_9MICO</name>
<proteinExistence type="predicted"/>
<dbReference type="RefSeq" id="WP_188523615.1">
    <property type="nucleotide sequence ID" value="NZ_BMDG01000006.1"/>
</dbReference>
<evidence type="ECO:0000259" key="1">
    <source>
        <dbReference type="Pfam" id="PF12867"/>
    </source>
</evidence>
<sequence>MSTEPSGETTRDAARFGPDDELRGARFAEADLTGATFRLVRLDGVRFDQSFMPGAVMRGVDLTGADIDGEITGLRVNGVDVVPLVEAELNRRFPGREQARSQDLAEQRASLDGALRAWDAHLERAAAMSAVDVSVDGEWSTAQTLRHLVLAMDGWIRYGLRGIDDAFWCAGLPFTEYEPEVWRHGIDLAAAPSLEEVCAVHADRIAQVYALYDDLAGTDVTVDAPRLPPWAPDGLVFPVHRCLGVVAREHWAHLQFVVRDLDTLAARGADAGASSPGAPTAP</sequence>